<proteinExistence type="inferred from homology"/>
<comment type="catalytic activity">
    <reaction evidence="1">
        <text>RNA(n) + a ribonucleoside 5'-triphosphate = RNA(n+1) + diphosphate</text>
        <dbReference type="Rhea" id="RHEA:21248"/>
        <dbReference type="Rhea" id="RHEA-COMP:14527"/>
        <dbReference type="Rhea" id="RHEA-COMP:17342"/>
        <dbReference type="ChEBI" id="CHEBI:33019"/>
        <dbReference type="ChEBI" id="CHEBI:61557"/>
        <dbReference type="ChEBI" id="CHEBI:140395"/>
        <dbReference type="EC" id="2.7.7.48"/>
    </reaction>
</comment>
<comment type="caution">
    <text evidence="3">The sequence shown here is derived from an EMBL/GenBank/DDBJ whole genome shotgun (WGS) entry which is preliminary data.</text>
</comment>
<evidence type="ECO:0000259" key="2">
    <source>
        <dbReference type="Pfam" id="PF05183"/>
    </source>
</evidence>
<organism evidence="3 4">
    <name type="scientific">Leucocoprinus birnbaumii</name>
    <dbReference type="NCBI Taxonomy" id="56174"/>
    <lineage>
        <taxon>Eukaryota</taxon>
        <taxon>Fungi</taxon>
        <taxon>Dikarya</taxon>
        <taxon>Basidiomycota</taxon>
        <taxon>Agaricomycotina</taxon>
        <taxon>Agaricomycetes</taxon>
        <taxon>Agaricomycetidae</taxon>
        <taxon>Agaricales</taxon>
        <taxon>Agaricineae</taxon>
        <taxon>Agaricaceae</taxon>
        <taxon>Leucocoprinus</taxon>
    </lineage>
</organism>
<dbReference type="EC" id="2.7.7.48" evidence="1"/>
<evidence type="ECO:0000313" key="4">
    <source>
        <dbReference type="Proteomes" id="UP001213000"/>
    </source>
</evidence>
<dbReference type="Pfam" id="PF05183">
    <property type="entry name" value="RdRP"/>
    <property type="match status" value="1"/>
</dbReference>
<evidence type="ECO:0000313" key="3">
    <source>
        <dbReference type="EMBL" id="KAJ3553799.1"/>
    </source>
</evidence>
<keyword evidence="1" id="KW-0808">Transferase</keyword>
<feature type="domain" description="RDRP core" evidence="2">
    <location>
        <begin position="142"/>
        <end position="264"/>
    </location>
</feature>
<keyword evidence="4" id="KW-1185">Reference proteome</keyword>
<dbReference type="InterPro" id="IPR057596">
    <property type="entry name" value="RDRP_core"/>
</dbReference>
<evidence type="ECO:0000256" key="1">
    <source>
        <dbReference type="RuleBase" id="RU363098"/>
    </source>
</evidence>
<name>A0AAD5YPW9_9AGAR</name>
<reference evidence="3" key="1">
    <citation type="submission" date="2022-07" db="EMBL/GenBank/DDBJ databases">
        <title>Genome Sequence of Leucocoprinus birnbaumii.</title>
        <authorList>
            <person name="Buettner E."/>
        </authorList>
    </citation>
    <scope>NUCLEOTIDE SEQUENCE</scope>
    <source>
        <strain evidence="3">VT141</strain>
    </source>
</reference>
<keyword evidence="1" id="KW-0548">Nucleotidyltransferase</keyword>
<dbReference type="AlphaFoldDB" id="A0AAD5YPW9"/>
<gene>
    <name evidence="3" type="ORF">NP233_g12565</name>
</gene>
<dbReference type="GO" id="GO:0003968">
    <property type="term" value="F:RNA-directed RNA polymerase activity"/>
    <property type="evidence" value="ECO:0007669"/>
    <property type="project" value="UniProtKB-KW"/>
</dbReference>
<keyword evidence="1" id="KW-0696">RNA-directed RNA polymerase</keyword>
<protein>
    <recommendedName>
        <fullName evidence="1">RNA-dependent RNA polymerase</fullName>
        <ecNumber evidence="1">2.7.7.48</ecNumber>
    </recommendedName>
</protein>
<accession>A0AAD5YPW9</accession>
<sequence length="265" mass="30450">MVMLKQNCNNADLVKRIRDRFRERIFTWEWMPRAESEKMWKMSAKKDGKRAFMCWPGKEDHEAAPFILLKKNAVPIFALPEDEDMGINDTCLGFLDVLFWTSITLDLLAITPINKLNMAPYKVLEPNELFFEMSQPILTTVDGTGQVADWLASGDYNGDKAKLIWEPDLIKDFTNADNHFADAPNNLNEQFKTQNKKVDHFLKCVESLPSECWLLEMQNYLLGTMTGQGKVGADSRFHEYSTLVKGYHHPETKLLAYIFNTALDG</sequence>
<keyword evidence="1" id="KW-0694">RNA-binding</keyword>
<comment type="similarity">
    <text evidence="1">Belongs to the RdRP family.</text>
</comment>
<dbReference type="Proteomes" id="UP001213000">
    <property type="component" value="Unassembled WGS sequence"/>
</dbReference>
<dbReference type="EMBL" id="JANIEX010001868">
    <property type="protein sequence ID" value="KAJ3553799.1"/>
    <property type="molecule type" value="Genomic_DNA"/>
</dbReference>
<dbReference type="GO" id="GO:0003723">
    <property type="term" value="F:RNA binding"/>
    <property type="evidence" value="ECO:0007669"/>
    <property type="project" value="UniProtKB-KW"/>
</dbReference>